<evidence type="ECO:0008006" key="3">
    <source>
        <dbReference type="Google" id="ProtNLM"/>
    </source>
</evidence>
<dbReference type="RefSeq" id="WP_008954829.1">
    <property type="nucleotide sequence ID" value="NZ_ACIS01000007.1"/>
</dbReference>
<reference evidence="1 2" key="1">
    <citation type="submission" date="2009-02" db="EMBL/GenBank/DDBJ databases">
        <title>Sequencing of the draft genome and assembly of Lutiella nitroferrum 2002.</title>
        <authorList>
            <consortium name="US DOE Joint Genome Institute (JGI-PGF)"/>
            <person name="Lucas S."/>
            <person name="Copeland A."/>
            <person name="Lapidus A."/>
            <person name="Glavina del Rio T."/>
            <person name="Tice H."/>
            <person name="Bruce D."/>
            <person name="Goodwin L."/>
            <person name="Pitluck S."/>
            <person name="Larimer F."/>
            <person name="Land M.L."/>
            <person name="Hauser L."/>
            <person name="Coates J.D."/>
        </authorList>
    </citation>
    <scope>NUCLEOTIDE SEQUENCE [LARGE SCALE GENOMIC DNA]</scope>
    <source>
        <strain evidence="1 2">2002</strain>
    </source>
</reference>
<keyword evidence="2" id="KW-1185">Reference proteome</keyword>
<comment type="caution">
    <text evidence="1">The sequence shown here is derived from an EMBL/GenBank/DDBJ whole genome shotgun (WGS) entry which is preliminary data.</text>
</comment>
<dbReference type="EMBL" id="ACIS01000007">
    <property type="protein sequence ID" value="EEG08021.1"/>
    <property type="molecule type" value="Genomic_DNA"/>
</dbReference>
<dbReference type="AlphaFoldDB" id="B9Z624"/>
<gene>
    <name evidence="1" type="ORF">FuraDRAFT_2809</name>
</gene>
<name>B9Z624_9NEIS</name>
<evidence type="ECO:0000313" key="1">
    <source>
        <dbReference type="EMBL" id="EEG08021.1"/>
    </source>
</evidence>
<evidence type="ECO:0000313" key="2">
    <source>
        <dbReference type="Proteomes" id="UP000003165"/>
    </source>
</evidence>
<protein>
    <recommendedName>
        <fullName evidence="3">VacJ</fullName>
    </recommendedName>
</protein>
<proteinExistence type="predicted"/>
<sequence>MYEVNRSVAIIRPRPPFLDWLKQLPGELNDNVTLASLTRDCNALLIPCADDYDAAEQAVLEQYQQLFQAELADWCDDESLWPTPLTLELFQEWFQLEIHSVLSDIVDEPLERAEFVPFDLGQDA</sequence>
<accession>B9Z624</accession>
<dbReference type="eggNOG" id="ENOG5031ZAY">
    <property type="taxonomic scope" value="Bacteria"/>
</dbReference>
<organism evidence="1 2">
    <name type="scientific">Pseudogulbenkiania ferrooxidans 2002</name>
    <dbReference type="NCBI Taxonomy" id="279714"/>
    <lineage>
        <taxon>Bacteria</taxon>
        <taxon>Pseudomonadati</taxon>
        <taxon>Pseudomonadota</taxon>
        <taxon>Betaproteobacteria</taxon>
        <taxon>Neisseriales</taxon>
        <taxon>Chromobacteriaceae</taxon>
        <taxon>Pseudogulbenkiania</taxon>
    </lineage>
</organism>
<dbReference type="Proteomes" id="UP000003165">
    <property type="component" value="Unassembled WGS sequence"/>
</dbReference>